<reference evidence="2" key="1">
    <citation type="journal article" date="2017" name="Nature">
        <title>The sunflower genome provides insights into oil metabolism, flowering and Asterid evolution.</title>
        <authorList>
            <person name="Badouin H."/>
            <person name="Gouzy J."/>
            <person name="Grassa C.J."/>
            <person name="Murat F."/>
            <person name="Staton S.E."/>
            <person name="Cottret L."/>
            <person name="Lelandais-Briere C."/>
            <person name="Owens G.L."/>
            <person name="Carrere S."/>
            <person name="Mayjonade B."/>
            <person name="Legrand L."/>
            <person name="Gill N."/>
            <person name="Kane N.C."/>
            <person name="Bowers J.E."/>
            <person name="Hubner S."/>
            <person name="Bellec A."/>
            <person name="Berard A."/>
            <person name="Berges H."/>
            <person name="Blanchet N."/>
            <person name="Boniface M.C."/>
            <person name="Brunel D."/>
            <person name="Catrice O."/>
            <person name="Chaidir N."/>
            <person name="Claudel C."/>
            <person name="Donnadieu C."/>
            <person name="Faraut T."/>
            <person name="Fievet G."/>
            <person name="Helmstetter N."/>
            <person name="King M."/>
            <person name="Knapp S.J."/>
            <person name="Lai Z."/>
            <person name="Le Paslier M.C."/>
            <person name="Lippi Y."/>
            <person name="Lorenzon L."/>
            <person name="Mandel J.R."/>
            <person name="Marage G."/>
            <person name="Marchand G."/>
            <person name="Marquand E."/>
            <person name="Bret-Mestries E."/>
            <person name="Morien E."/>
            <person name="Nambeesan S."/>
            <person name="Nguyen T."/>
            <person name="Pegot-Espagnet P."/>
            <person name="Pouilly N."/>
            <person name="Raftis F."/>
            <person name="Sallet E."/>
            <person name="Schiex T."/>
            <person name="Thomas J."/>
            <person name="Vandecasteele C."/>
            <person name="Vares D."/>
            <person name="Vear F."/>
            <person name="Vautrin S."/>
            <person name="Crespi M."/>
            <person name="Mangin B."/>
            <person name="Burke J.M."/>
            <person name="Salse J."/>
            <person name="Munos S."/>
            <person name="Vincourt P."/>
            <person name="Rieseberg L.H."/>
            <person name="Langlade N.B."/>
        </authorList>
    </citation>
    <scope>NUCLEOTIDE SEQUENCE</scope>
    <source>
        <tissue evidence="2">Leaves</tissue>
    </source>
</reference>
<keyword evidence="3" id="KW-1185">Reference proteome</keyword>
<dbReference type="Proteomes" id="UP000215914">
    <property type="component" value="Unassembled WGS sequence"/>
</dbReference>
<sequence>MLACSALFQKISCGVSNMIYTIRYHLLTGFLTFFFQALVAKLHRLTATNGYF</sequence>
<evidence type="ECO:0000313" key="2">
    <source>
        <dbReference type="EMBL" id="KAF5822443.1"/>
    </source>
</evidence>
<reference evidence="2" key="2">
    <citation type="submission" date="2020-06" db="EMBL/GenBank/DDBJ databases">
        <title>Helianthus annuus Genome sequencing and assembly Release 2.</title>
        <authorList>
            <person name="Gouzy J."/>
            <person name="Langlade N."/>
            <person name="Munos S."/>
        </authorList>
    </citation>
    <scope>NUCLEOTIDE SEQUENCE</scope>
    <source>
        <tissue evidence="2">Leaves</tissue>
    </source>
</reference>
<keyword evidence="1" id="KW-0472">Membrane</keyword>
<feature type="transmembrane region" description="Helical" evidence="1">
    <location>
        <begin position="22"/>
        <end position="40"/>
    </location>
</feature>
<accession>A0A9K3P4W0</accession>
<evidence type="ECO:0000313" key="3">
    <source>
        <dbReference type="Proteomes" id="UP000215914"/>
    </source>
</evidence>
<organism evidence="2 3">
    <name type="scientific">Helianthus annuus</name>
    <name type="common">Common sunflower</name>
    <dbReference type="NCBI Taxonomy" id="4232"/>
    <lineage>
        <taxon>Eukaryota</taxon>
        <taxon>Viridiplantae</taxon>
        <taxon>Streptophyta</taxon>
        <taxon>Embryophyta</taxon>
        <taxon>Tracheophyta</taxon>
        <taxon>Spermatophyta</taxon>
        <taxon>Magnoliopsida</taxon>
        <taxon>eudicotyledons</taxon>
        <taxon>Gunneridae</taxon>
        <taxon>Pentapetalae</taxon>
        <taxon>asterids</taxon>
        <taxon>campanulids</taxon>
        <taxon>Asterales</taxon>
        <taxon>Asteraceae</taxon>
        <taxon>Asteroideae</taxon>
        <taxon>Heliantheae alliance</taxon>
        <taxon>Heliantheae</taxon>
        <taxon>Helianthus</taxon>
    </lineage>
</organism>
<keyword evidence="1" id="KW-1133">Transmembrane helix</keyword>
<dbReference type="AlphaFoldDB" id="A0A9K3P4W0"/>
<dbReference type="EMBL" id="MNCJ02000316">
    <property type="protein sequence ID" value="KAF5822443.1"/>
    <property type="molecule type" value="Genomic_DNA"/>
</dbReference>
<proteinExistence type="predicted"/>
<gene>
    <name evidence="2" type="ORF">HanXRQr2_Chr01g0026531</name>
</gene>
<comment type="caution">
    <text evidence="2">The sequence shown here is derived from an EMBL/GenBank/DDBJ whole genome shotgun (WGS) entry which is preliminary data.</text>
</comment>
<protein>
    <submittedName>
        <fullName evidence="2">Uncharacterized protein</fullName>
    </submittedName>
</protein>
<evidence type="ECO:0000256" key="1">
    <source>
        <dbReference type="SAM" id="Phobius"/>
    </source>
</evidence>
<dbReference type="Gramene" id="mRNA:HanXRQr2_Chr01g0026531">
    <property type="protein sequence ID" value="CDS:HanXRQr2_Chr01g0026531.1"/>
    <property type="gene ID" value="HanXRQr2_Chr01g0026531"/>
</dbReference>
<name>A0A9K3P4W0_HELAN</name>
<keyword evidence="1" id="KW-0812">Transmembrane</keyword>